<dbReference type="Proteomes" id="UP000192445">
    <property type="component" value="Chromosome"/>
</dbReference>
<reference evidence="1 2" key="1">
    <citation type="submission" date="2017-03" db="EMBL/GenBank/DDBJ databases">
        <title>Complete Genome Sequence of a natural compounds producer, Streptomyces violaceus S21.</title>
        <authorList>
            <person name="Zhong C."/>
            <person name="Zhao Z."/>
            <person name="Fu J."/>
            <person name="Zong G."/>
            <person name="Qin R."/>
            <person name="Cao G."/>
        </authorList>
    </citation>
    <scope>NUCLEOTIDE SEQUENCE [LARGE SCALE GENOMIC DNA]</scope>
    <source>
        <strain evidence="1 2">S21</strain>
    </source>
</reference>
<sequence length="153" mass="16737">MALVFSIKAQKDGRRSADAAVASVKEARLSRVASEKSAAVAAETLADQRREAAERRAEEEEANRPRAVLTIEHSRKAVWQLINSGTAAAENVRCEERPEAMVRGWPDGLSIPAGEVHEFMMAGSMQASIPPVLRVTWDGQEEPVPLRVPPRVD</sequence>
<gene>
    <name evidence="1" type="ORF">B1H20_16865</name>
</gene>
<dbReference type="EMBL" id="CP020570">
    <property type="protein sequence ID" value="ARF66244.1"/>
    <property type="molecule type" value="Genomic_DNA"/>
</dbReference>
<accession>A0A1V0UM52</accession>
<evidence type="ECO:0000313" key="2">
    <source>
        <dbReference type="Proteomes" id="UP000192445"/>
    </source>
</evidence>
<dbReference type="KEGG" id="svu:B1H20_16865"/>
<evidence type="ECO:0000313" key="1">
    <source>
        <dbReference type="EMBL" id="ARF66244.1"/>
    </source>
</evidence>
<dbReference type="AlphaFoldDB" id="A0A1V0UM52"/>
<dbReference type="OrthoDB" id="4282650at2"/>
<proteinExistence type="predicted"/>
<organism evidence="1 2">
    <name type="scientific">Streptomyces violaceoruber</name>
    <dbReference type="NCBI Taxonomy" id="1935"/>
    <lineage>
        <taxon>Bacteria</taxon>
        <taxon>Bacillati</taxon>
        <taxon>Actinomycetota</taxon>
        <taxon>Actinomycetes</taxon>
        <taxon>Kitasatosporales</taxon>
        <taxon>Streptomycetaceae</taxon>
        <taxon>Streptomyces</taxon>
        <taxon>Streptomyces violaceoruber group</taxon>
    </lineage>
</organism>
<protein>
    <submittedName>
        <fullName evidence="1">Uncharacterized protein</fullName>
    </submittedName>
</protein>
<name>A0A1V0UM52_STRVN</name>